<gene>
    <name evidence="2" type="ORF">H4075_19060</name>
</gene>
<reference evidence="3" key="1">
    <citation type="submission" date="2020-08" db="EMBL/GenBank/DDBJ databases">
        <title>Lacibacter sp. S13-6-6 genome sequencing.</title>
        <authorList>
            <person name="Jin L."/>
        </authorList>
    </citation>
    <scope>NUCLEOTIDE SEQUENCE [LARGE SCALE GENOMIC DNA]</scope>
    <source>
        <strain evidence="3">S13-6-6</strain>
    </source>
</reference>
<evidence type="ECO:0000313" key="3">
    <source>
        <dbReference type="Proteomes" id="UP000515344"/>
    </source>
</evidence>
<feature type="chain" id="PRO_5028944146" description="DUF4397 domain-containing protein" evidence="1">
    <location>
        <begin position="20"/>
        <end position="273"/>
    </location>
</feature>
<dbReference type="Proteomes" id="UP000515344">
    <property type="component" value="Chromosome"/>
</dbReference>
<protein>
    <recommendedName>
        <fullName evidence="4">DUF4397 domain-containing protein</fullName>
    </recommendedName>
</protein>
<dbReference type="PROSITE" id="PS51257">
    <property type="entry name" value="PROKAR_LIPOPROTEIN"/>
    <property type="match status" value="1"/>
</dbReference>
<keyword evidence="3" id="KW-1185">Reference proteome</keyword>
<proteinExistence type="predicted"/>
<organism evidence="2 3">
    <name type="scientific">Lacibacter sediminis</name>
    <dbReference type="NCBI Taxonomy" id="2760713"/>
    <lineage>
        <taxon>Bacteria</taxon>
        <taxon>Pseudomonadati</taxon>
        <taxon>Bacteroidota</taxon>
        <taxon>Chitinophagia</taxon>
        <taxon>Chitinophagales</taxon>
        <taxon>Chitinophagaceae</taxon>
        <taxon>Lacibacter</taxon>
    </lineage>
</organism>
<sequence length="273" mass="29572">MKHFKQTLLAASVLSFSFAACEKYDSLVVANKSNSFEFAAKATNKPEIFKAFGTAADITIGLDQFRAAIGGGLNTAPGAVGGRREVNWDGVPAEFTNNNLFPGNFFAQIDPALPNGRKRGITFLNFSGFRISNNNFADIDPSYADEFATFSPSRTFMPAYSNFTEVQFKVPGTNTTAYVESFGVVFSDIEKGSSTTIELFDDNYESLGVFMAHPQTGKGKFSFLGVRIPGVKIAKVVIKAGEVPLGDKDISAGGMYDVVVMDDFIYDEPKAID</sequence>
<accession>A0A7G5XF93</accession>
<feature type="signal peptide" evidence="1">
    <location>
        <begin position="1"/>
        <end position="19"/>
    </location>
</feature>
<dbReference type="AlphaFoldDB" id="A0A7G5XF93"/>
<evidence type="ECO:0008006" key="4">
    <source>
        <dbReference type="Google" id="ProtNLM"/>
    </source>
</evidence>
<evidence type="ECO:0000313" key="2">
    <source>
        <dbReference type="EMBL" id="QNA44146.1"/>
    </source>
</evidence>
<dbReference type="EMBL" id="CP060007">
    <property type="protein sequence ID" value="QNA44146.1"/>
    <property type="molecule type" value="Genomic_DNA"/>
</dbReference>
<evidence type="ECO:0000256" key="1">
    <source>
        <dbReference type="SAM" id="SignalP"/>
    </source>
</evidence>
<dbReference type="RefSeq" id="WP_182802408.1">
    <property type="nucleotide sequence ID" value="NZ_CP060007.1"/>
</dbReference>
<keyword evidence="1" id="KW-0732">Signal</keyword>
<name>A0A7G5XF93_9BACT</name>
<dbReference type="KEGG" id="lacs:H4075_19060"/>